<dbReference type="GO" id="GO:0070573">
    <property type="term" value="F:metallodipeptidase activity"/>
    <property type="evidence" value="ECO:0007669"/>
    <property type="project" value="InterPro"/>
</dbReference>
<dbReference type="SUPFAM" id="SSF51556">
    <property type="entry name" value="Metallo-dependent hydrolases"/>
    <property type="match status" value="1"/>
</dbReference>
<dbReference type="AlphaFoldDB" id="A0AA37QAN7"/>
<dbReference type="GO" id="GO:0006508">
    <property type="term" value="P:proteolysis"/>
    <property type="evidence" value="ECO:0007669"/>
    <property type="project" value="InterPro"/>
</dbReference>
<dbReference type="PROSITE" id="PS51365">
    <property type="entry name" value="RENAL_DIPEPTIDASE_2"/>
    <property type="match status" value="1"/>
</dbReference>
<dbReference type="PANTHER" id="PTHR10443:SF12">
    <property type="entry name" value="DIPEPTIDASE"/>
    <property type="match status" value="1"/>
</dbReference>
<reference evidence="1" key="1">
    <citation type="submission" date="2022-08" db="EMBL/GenBank/DDBJ databases">
        <title>Draft genome sequencing of Roseisolibacter agri AW1220.</title>
        <authorList>
            <person name="Tobiishi Y."/>
            <person name="Tonouchi A."/>
        </authorList>
    </citation>
    <scope>NUCLEOTIDE SEQUENCE</scope>
    <source>
        <strain evidence="1">AW1220</strain>
    </source>
</reference>
<name>A0AA37QAN7_9BACT</name>
<keyword evidence="2" id="KW-1185">Reference proteome</keyword>
<dbReference type="CDD" id="cd01301">
    <property type="entry name" value="rDP_like"/>
    <property type="match status" value="1"/>
</dbReference>
<comment type="caution">
    <text evidence="1">The sequence shown here is derived from an EMBL/GenBank/DDBJ whole genome shotgun (WGS) entry which is preliminary data.</text>
</comment>
<evidence type="ECO:0000313" key="1">
    <source>
        <dbReference type="EMBL" id="GLC25431.1"/>
    </source>
</evidence>
<dbReference type="Proteomes" id="UP001161325">
    <property type="component" value="Unassembled WGS sequence"/>
</dbReference>
<organism evidence="1 2">
    <name type="scientific">Roseisolibacter agri</name>
    <dbReference type="NCBI Taxonomy" id="2014610"/>
    <lineage>
        <taxon>Bacteria</taxon>
        <taxon>Pseudomonadati</taxon>
        <taxon>Gemmatimonadota</taxon>
        <taxon>Gemmatimonadia</taxon>
        <taxon>Gemmatimonadales</taxon>
        <taxon>Gemmatimonadaceae</taxon>
        <taxon>Roseisolibacter</taxon>
    </lineage>
</organism>
<dbReference type="Pfam" id="PF01244">
    <property type="entry name" value="Peptidase_M19"/>
    <property type="match status" value="1"/>
</dbReference>
<dbReference type="Gene3D" id="3.20.20.140">
    <property type="entry name" value="Metal-dependent hydrolases"/>
    <property type="match status" value="1"/>
</dbReference>
<dbReference type="RefSeq" id="WP_284349886.1">
    <property type="nucleotide sequence ID" value="NZ_BRXS01000003.1"/>
</dbReference>
<evidence type="ECO:0000313" key="2">
    <source>
        <dbReference type="Proteomes" id="UP001161325"/>
    </source>
</evidence>
<protein>
    <submittedName>
        <fullName evidence="1">Dipeptidase</fullName>
    </submittedName>
</protein>
<accession>A0AA37QAN7</accession>
<dbReference type="EMBL" id="BRXS01000003">
    <property type="protein sequence ID" value="GLC25431.1"/>
    <property type="molecule type" value="Genomic_DNA"/>
</dbReference>
<proteinExistence type="predicted"/>
<sequence>MPPSTARRVRVVSLSVLALLAIVAVAALAIGPGQVERGMNRVDASRAGPVSDAARRLHDSLLVADLHSDLLLWHRDPLARGTRGHTDVPRLADGNVALQVFSTVTKTPRGINYERNTAETDNITLLALLQRWPSPTWRSLRARALYQASRLRDAAARSHGRLTLVRSAADLDAFIAARAAAPANARPVAALLASEGLHPLEGDARNVDTLYAAGFRMLGLTHFFDNEVAGSAHGVSRGGLTPLGRDVIRRMEALGILVDVAHASPQAIDDVLAMATRPVVVSHGGVQATCPGPRNLTDDQLRRIAATGGVIGIGYWDGAVCAIGPASTARAIVHAVRVAGLAHVALGSDFDGATTTPFDAAGLAQVTQALLDAGMTPADIAQVMGGNVLRLLRATLPR</sequence>
<gene>
    <name evidence="1" type="ORF">rosag_19440</name>
</gene>
<dbReference type="PANTHER" id="PTHR10443">
    <property type="entry name" value="MICROSOMAL DIPEPTIDASE"/>
    <property type="match status" value="1"/>
</dbReference>
<dbReference type="InterPro" id="IPR032466">
    <property type="entry name" value="Metal_Hydrolase"/>
</dbReference>
<dbReference type="InterPro" id="IPR008257">
    <property type="entry name" value="Pept_M19"/>
</dbReference>